<comment type="subcellular location">
    <subcellularLocation>
        <location evidence="1">Membrane</location>
        <topology evidence="1">Multi-pass membrane protein</topology>
    </subcellularLocation>
</comment>
<dbReference type="InterPro" id="IPR007688">
    <property type="entry name" value="Conjugal_tfr_TrbL/VirB6"/>
</dbReference>
<evidence type="ECO:0000256" key="6">
    <source>
        <dbReference type="SAM" id="Phobius"/>
    </source>
</evidence>
<feature type="region of interest" description="Disordered" evidence="5">
    <location>
        <begin position="297"/>
        <end position="335"/>
    </location>
</feature>
<evidence type="ECO:0000256" key="5">
    <source>
        <dbReference type="SAM" id="MobiDB-lite"/>
    </source>
</evidence>
<protein>
    <submittedName>
        <fullName evidence="7">Type IV secretion system protein</fullName>
    </submittedName>
</protein>
<dbReference type="Proteomes" id="UP001235341">
    <property type="component" value="Chromosome"/>
</dbReference>
<proteinExistence type="predicted"/>
<gene>
    <name evidence="7" type="ORF">RFB13_13255</name>
    <name evidence="8" type="ORF">RFB13_13300</name>
</gene>
<dbReference type="EMBL" id="CP133586">
    <property type="protein sequence ID" value="WMT17230.1"/>
    <property type="molecule type" value="Genomic_DNA"/>
</dbReference>
<keyword evidence="3 6" id="KW-1133">Transmembrane helix</keyword>
<accession>A0ABY9PYP9</accession>
<dbReference type="EMBL" id="CP133586">
    <property type="protein sequence ID" value="WMT17221.1"/>
    <property type="molecule type" value="Genomic_DNA"/>
</dbReference>
<reference evidence="7 9" key="1">
    <citation type="submission" date="2023-08" db="EMBL/GenBank/DDBJ databases">
        <title>Complete Genome and Methylome dissection of Serratia fonticola NEB369.</title>
        <authorList>
            <person name="Fomenkov A."/>
            <person name="Roberts R.D."/>
        </authorList>
    </citation>
    <scope>NUCLEOTIDE SEQUENCE [LARGE SCALE GENOMIC DNA]</scope>
    <source>
        <strain evidence="7 9">NEB369</strain>
    </source>
</reference>
<evidence type="ECO:0000256" key="4">
    <source>
        <dbReference type="ARBA" id="ARBA00023136"/>
    </source>
</evidence>
<organism evidence="7 9">
    <name type="scientific">Serratia fonticola</name>
    <dbReference type="NCBI Taxonomy" id="47917"/>
    <lineage>
        <taxon>Bacteria</taxon>
        <taxon>Pseudomonadati</taxon>
        <taxon>Pseudomonadota</taxon>
        <taxon>Gammaproteobacteria</taxon>
        <taxon>Enterobacterales</taxon>
        <taxon>Yersiniaceae</taxon>
        <taxon>Serratia</taxon>
    </lineage>
</organism>
<dbReference type="Pfam" id="PF04610">
    <property type="entry name" value="TrbL"/>
    <property type="match status" value="1"/>
</dbReference>
<evidence type="ECO:0000313" key="8">
    <source>
        <dbReference type="EMBL" id="WMT17230.1"/>
    </source>
</evidence>
<dbReference type="RefSeq" id="WP_309206718.1">
    <property type="nucleotide sequence ID" value="NZ_CP133586.1"/>
</dbReference>
<feature type="compositionally biased region" description="Polar residues" evidence="5">
    <location>
        <begin position="309"/>
        <end position="321"/>
    </location>
</feature>
<feature type="transmembrane region" description="Helical" evidence="6">
    <location>
        <begin position="188"/>
        <end position="210"/>
    </location>
</feature>
<feature type="transmembrane region" description="Helical" evidence="6">
    <location>
        <begin position="27"/>
        <end position="45"/>
    </location>
</feature>
<feature type="transmembrane region" description="Helical" evidence="6">
    <location>
        <begin position="66"/>
        <end position="85"/>
    </location>
</feature>
<feature type="transmembrane region" description="Helical" evidence="6">
    <location>
        <begin position="163"/>
        <end position="182"/>
    </location>
</feature>
<keyword evidence="9" id="KW-1185">Reference proteome</keyword>
<feature type="transmembrane region" description="Helical" evidence="6">
    <location>
        <begin position="230"/>
        <end position="252"/>
    </location>
</feature>
<sequence length="335" mass="36023">MDGFFVKYNNDIMETIRRFGDLYQSEYANGVMTLATASVTIYLLWQGYRVLAGKTQTPLPDIAWDITRFAIILAFVTNAGGYLTMATGALQGLKDGFSGSTTVWQTLDNLWASTQKLADSIYALDTSTYVPAEGWLGMVLVWLGSIVLMIISALVYTSADITMSLLAITAPIFIFCLMWGFLRTMFNNWLQLMFSSILTVLFATLVIKIAMSYLSEILSQVSEQAFKGNIVTMGAMGCVAGILAALLVYKAAAIAQQLAGVGVEGAIQGIAMMGLGGAGMAATKTFNASRKLAGSAGNTATNSHKRAWSNAQASAQKNNVAQARESLLKRKRNAA</sequence>
<feature type="transmembrane region" description="Helical" evidence="6">
    <location>
        <begin position="258"/>
        <end position="282"/>
    </location>
</feature>
<evidence type="ECO:0000256" key="2">
    <source>
        <dbReference type="ARBA" id="ARBA00022692"/>
    </source>
</evidence>
<evidence type="ECO:0000313" key="7">
    <source>
        <dbReference type="EMBL" id="WMT17221.1"/>
    </source>
</evidence>
<evidence type="ECO:0000256" key="3">
    <source>
        <dbReference type="ARBA" id="ARBA00022989"/>
    </source>
</evidence>
<evidence type="ECO:0000313" key="9">
    <source>
        <dbReference type="Proteomes" id="UP001235341"/>
    </source>
</evidence>
<feature type="transmembrane region" description="Helical" evidence="6">
    <location>
        <begin position="135"/>
        <end position="156"/>
    </location>
</feature>
<keyword evidence="4 6" id="KW-0472">Membrane</keyword>
<name>A0ABY9PYP9_SERFO</name>
<keyword evidence="2 6" id="KW-0812">Transmembrane</keyword>
<evidence type="ECO:0000256" key="1">
    <source>
        <dbReference type="ARBA" id="ARBA00004141"/>
    </source>
</evidence>